<accession>A0A1I2ERF0</accession>
<dbReference type="InterPro" id="IPR019595">
    <property type="entry name" value="DUF2470"/>
</dbReference>
<gene>
    <name evidence="2" type="ORF">SAMN05216574_107152</name>
</gene>
<dbReference type="InterPro" id="IPR012349">
    <property type="entry name" value="Split_barrel_FMN-bd"/>
</dbReference>
<evidence type="ECO:0000313" key="2">
    <source>
        <dbReference type="EMBL" id="SFE95038.1"/>
    </source>
</evidence>
<name>A0A1I2ERF0_9ACTN</name>
<feature type="domain" description="DUF2470" evidence="1">
    <location>
        <begin position="149"/>
        <end position="206"/>
    </location>
</feature>
<organism evidence="2 3">
    <name type="scientific">Blastococcus tunisiensis</name>
    <dbReference type="NCBI Taxonomy" id="1798228"/>
    <lineage>
        <taxon>Bacteria</taxon>
        <taxon>Bacillati</taxon>
        <taxon>Actinomycetota</taxon>
        <taxon>Actinomycetes</taxon>
        <taxon>Geodermatophilales</taxon>
        <taxon>Geodermatophilaceae</taxon>
        <taxon>Blastococcus</taxon>
    </lineage>
</organism>
<dbReference type="Pfam" id="PF10615">
    <property type="entry name" value="DUF2470"/>
    <property type="match status" value="1"/>
</dbReference>
<sequence length="225" mass="23647">MEEGTDVDSHELGLAARTGLHRATSGALTTFPRHAARPHLTNVAISACNDGSAVVLLRPDAPAAGHLRALPFAAVTVAAAGCPRVTLQGGAQRLPDTDQVGRVAYRVEPGTVRIGDDGMPVPIAAYIAARPALPDSAPAVLAHLRCPHHAEQLAACLRALGHDARFAEATELDGQGMTVVAADPTGVSRIRLTFPTPISRLEDLPADLYVLLTCRCGDRSRRGRR</sequence>
<dbReference type="OrthoDB" id="5187098at2"/>
<dbReference type="Gene3D" id="2.30.110.10">
    <property type="entry name" value="Electron Transport, Fmn-binding Protein, Chain A"/>
    <property type="match status" value="1"/>
</dbReference>
<dbReference type="STRING" id="1798228.SAMN05216574_107152"/>
<dbReference type="RefSeq" id="WP_092198096.1">
    <property type="nucleotide sequence ID" value="NZ_FOND01000007.1"/>
</dbReference>
<proteinExistence type="predicted"/>
<reference evidence="3" key="1">
    <citation type="submission" date="2016-10" db="EMBL/GenBank/DDBJ databases">
        <authorList>
            <person name="Varghese N."/>
            <person name="Submissions S."/>
        </authorList>
    </citation>
    <scope>NUCLEOTIDE SEQUENCE [LARGE SCALE GENOMIC DNA]</scope>
    <source>
        <strain evidence="3">DSM 46838</strain>
    </source>
</reference>
<dbReference type="AlphaFoldDB" id="A0A1I2ERF0"/>
<protein>
    <recommendedName>
        <fullName evidence="1">DUF2470 domain-containing protein</fullName>
    </recommendedName>
</protein>
<dbReference type="Gene3D" id="3.20.180.10">
    <property type="entry name" value="PNP-oxidase-like"/>
    <property type="match status" value="1"/>
</dbReference>
<evidence type="ECO:0000259" key="1">
    <source>
        <dbReference type="Pfam" id="PF10615"/>
    </source>
</evidence>
<dbReference type="EMBL" id="FOND01000007">
    <property type="protein sequence ID" value="SFE95038.1"/>
    <property type="molecule type" value="Genomic_DNA"/>
</dbReference>
<dbReference type="InterPro" id="IPR037119">
    <property type="entry name" value="Haem_oxidase_HugZ-like_sf"/>
</dbReference>
<dbReference type="Proteomes" id="UP000198589">
    <property type="component" value="Unassembled WGS sequence"/>
</dbReference>
<keyword evidence="3" id="KW-1185">Reference proteome</keyword>
<dbReference type="SUPFAM" id="SSF50475">
    <property type="entry name" value="FMN-binding split barrel"/>
    <property type="match status" value="1"/>
</dbReference>
<evidence type="ECO:0000313" key="3">
    <source>
        <dbReference type="Proteomes" id="UP000198589"/>
    </source>
</evidence>